<gene>
    <name evidence="2" type="ORF">Q8A67_020679</name>
</gene>
<keyword evidence="3" id="KW-1185">Reference proteome</keyword>
<evidence type="ECO:0000256" key="1">
    <source>
        <dbReference type="SAM" id="MobiDB-lite"/>
    </source>
</evidence>
<name>A0AA88PCB6_9TELE</name>
<organism evidence="2 3">
    <name type="scientific">Cirrhinus molitorella</name>
    <name type="common">mud carp</name>
    <dbReference type="NCBI Taxonomy" id="172907"/>
    <lineage>
        <taxon>Eukaryota</taxon>
        <taxon>Metazoa</taxon>
        <taxon>Chordata</taxon>
        <taxon>Craniata</taxon>
        <taxon>Vertebrata</taxon>
        <taxon>Euteleostomi</taxon>
        <taxon>Actinopterygii</taxon>
        <taxon>Neopterygii</taxon>
        <taxon>Teleostei</taxon>
        <taxon>Ostariophysi</taxon>
        <taxon>Cypriniformes</taxon>
        <taxon>Cyprinidae</taxon>
        <taxon>Labeoninae</taxon>
        <taxon>Labeonini</taxon>
        <taxon>Cirrhinus</taxon>
    </lineage>
</organism>
<accession>A0AA88PCB6</accession>
<comment type="caution">
    <text evidence="2">The sequence shown here is derived from an EMBL/GenBank/DDBJ whole genome shotgun (WGS) entry which is preliminary data.</text>
</comment>
<protein>
    <submittedName>
        <fullName evidence="2">Uncharacterized protein</fullName>
    </submittedName>
</protein>
<evidence type="ECO:0000313" key="2">
    <source>
        <dbReference type="EMBL" id="KAK2876583.1"/>
    </source>
</evidence>
<dbReference type="EMBL" id="JAUYZG010000020">
    <property type="protein sequence ID" value="KAK2876583.1"/>
    <property type="molecule type" value="Genomic_DNA"/>
</dbReference>
<feature type="region of interest" description="Disordered" evidence="1">
    <location>
        <begin position="71"/>
        <end position="100"/>
    </location>
</feature>
<dbReference type="Proteomes" id="UP001187343">
    <property type="component" value="Unassembled WGS sequence"/>
</dbReference>
<sequence>MCLPIKALPEGLHQSVCPHPPAISLDINRQCGRGRGLPSHSKDLTHLSHSELNIAALSCSDSAVVHQPPGLFGGKGPQKEDKGGSVRSLTGVRKGLERDQRTEDKHLCCESVQGEAMVYGIEASPDSMCNSEKTPLGPLLYFRQSARDKVILPERVLQSTTYKETRHI</sequence>
<dbReference type="AlphaFoldDB" id="A0AA88PCB6"/>
<reference evidence="2" key="1">
    <citation type="submission" date="2023-08" db="EMBL/GenBank/DDBJ databases">
        <title>Chromosome-level Genome Assembly of mud carp (Cirrhinus molitorella).</title>
        <authorList>
            <person name="Liu H."/>
        </authorList>
    </citation>
    <scope>NUCLEOTIDE SEQUENCE</scope>
    <source>
        <strain evidence="2">Prfri</strain>
        <tissue evidence="2">Muscle</tissue>
    </source>
</reference>
<proteinExistence type="predicted"/>
<evidence type="ECO:0000313" key="3">
    <source>
        <dbReference type="Proteomes" id="UP001187343"/>
    </source>
</evidence>